<dbReference type="AlphaFoldDB" id="A0A1I2KLJ0"/>
<protein>
    <submittedName>
        <fullName evidence="8">Dipeptide transport system substrate-binding protein</fullName>
    </submittedName>
</protein>
<dbReference type="PROSITE" id="PS01040">
    <property type="entry name" value="SBP_BACTERIAL_5"/>
    <property type="match status" value="1"/>
</dbReference>
<evidence type="ECO:0000256" key="1">
    <source>
        <dbReference type="ARBA" id="ARBA00004193"/>
    </source>
</evidence>
<sequence length="538" mass="61148">MKKGWRATIALFMAMALILSACGTSGDSEEGTSQSQPILKLNLPNGEPTSLDPAKAFDAESMEVVNALFEGLMRLDANHQPKPAVAEKVDVSPDGLTYTFTLRKDVKWSNGEPLTAHDFEYAWKRVLDPKTASSAAFLLYFIENAEEYNTEKASADQVGVRAKDDYTLEVRLSKPTPFFLQLTAYTVYYPVYKKGLEEDPKLYENGDSYVSNGPFKMKEWKHDSAVKTVKNEHYREKDRVKLGGIEWAMVSDPSSAYQMFKTGKLHSATPPPDILPSLIKNGEAKVLDGSGLEFFRFNVEEKPFTNKKIRKAFALAVDRKSIVERVVQGNQQPALAFVAPGTMTQLGDFREGREELIADNQVEEAKRLLKEGMKEEGWKSLPTVTLLYNANEKNKLVAEALQEMYRKNLGVKIKLQSQETKVFFDSQINRNYQMSRSSFLPDYNDPYNYLESFQTGHSMNRTGWSNKKYDELLEKSTKAKSEEERVKLLQEAEELLMEEMPVFPLYYYNNVIMESPNLKNVLRHPVGPPDYKEAELAE</sequence>
<dbReference type="EMBL" id="FOOK01000002">
    <property type="protein sequence ID" value="SFF67179.1"/>
    <property type="molecule type" value="Genomic_DNA"/>
</dbReference>
<dbReference type="GO" id="GO:0015833">
    <property type="term" value="P:peptide transport"/>
    <property type="evidence" value="ECO:0007669"/>
    <property type="project" value="UniProtKB-KW"/>
</dbReference>
<comment type="similarity">
    <text evidence="2">Belongs to the bacterial solute-binding protein 5 family.</text>
</comment>
<evidence type="ECO:0000256" key="4">
    <source>
        <dbReference type="ARBA" id="ARBA00022729"/>
    </source>
</evidence>
<dbReference type="InterPro" id="IPR030678">
    <property type="entry name" value="Peptide/Ni-bd"/>
</dbReference>
<keyword evidence="4 6" id="KW-0732">Signal</keyword>
<feature type="domain" description="Solute-binding protein family 5" evidence="7">
    <location>
        <begin position="80"/>
        <end position="457"/>
    </location>
</feature>
<dbReference type="GO" id="GO:1904680">
    <property type="term" value="F:peptide transmembrane transporter activity"/>
    <property type="evidence" value="ECO:0007669"/>
    <property type="project" value="TreeGrafter"/>
</dbReference>
<keyword evidence="9" id="KW-1185">Reference proteome</keyword>
<organism evidence="8 9">
    <name type="scientific">Planifilum fulgidum</name>
    <dbReference type="NCBI Taxonomy" id="201973"/>
    <lineage>
        <taxon>Bacteria</taxon>
        <taxon>Bacillati</taxon>
        <taxon>Bacillota</taxon>
        <taxon>Bacilli</taxon>
        <taxon>Bacillales</taxon>
        <taxon>Thermoactinomycetaceae</taxon>
        <taxon>Planifilum</taxon>
    </lineage>
</organism>
<keyword evidence="5" id="KW-0571">Peptide transport</keyword>
<dbReference type="InterPro" id="IPR039424">
    <property type="entry name" value="SBP_5"/>
</dbReference>
<keyword evidence="3" id="KW-0813">Transport</keyword>
<dbReference type="Gene3D" id="3.40.190.10">
    <property type="entry name" value="Periplasmic binding protein-like II"/>
    <property type="match status" value="1"/>
</dbReference>
<evidence type="ECO:0000313" key="9">
    <source>
        <dbReference type="Proteomes" id="UP000198661"/>
    </source>
</evidence>
<feature type="signal peptide" evidence="6">
    <location>
        <begin position="1"/>
        <end position="21"/>
    </location>
</feature>
<dbReference type="InterPro" id="IPR000914">
    <property type="entry name" value="SBP_5_dom"/>
</dbReference>
<comment type="subcellular location">
    <subcellularLocation>
        <location evidence="1">Cell membrane</location>
        <topology evidence="1">Lipid-anchor</topology>
    </subcellularLocation>
</comment>
<evidence type="ECO:0000259" key="7">
    <source>
        <dbReference type="Pfam" id="PF00496"/>
    </source>
</evidence>
<proteinExistence type="inferred from homology"/>
<dbReference type="GO" id="GO:0043190">
    <property type="term" value="C:ATP-binding cassette (ABC) transporter complex"/>
    <property type="evidence" value="ECO:0007669"/>
    <property type="project" value="InterPro"/>
</dbReference>
<accession>A0A1I2KLJ0</accession>
<dbReference type="FunFam" id="3.90.76.10:FF:000001">
    <property type="entry name" value="Oligopeptide ABC transporter substrate-binding protein"/>
    <property type="match status" value="1"/>
</dbReference>
<dbReference type="PROSITE" id="PS51257">
    <property type="entry name" value="PROKAR_LIPOPROTEIN"/>
    <property type="match status" value="1"/>
</dbReference>
<evidence type="ECO:0000313" key="8">
    <source>
        <dbReference type="EMBL" id="SFF67179.1"/>
    </source>
</evidence>
<dbReference type="FunFam" id="3.10.105.10:FF:000001">
    <property type="entry name" value="Oligopeptide ABC transporter, oligopeptide-binding protein"/>
    <property type="match status" value="1"/>
</dbReference>
<dbReference type="Pfam" id="PF00496">
    <property type="entry name" value="SBP_bac_5"/>
    <property type="match status" value="1"/>
</dbReference>
<dbReference type="Gene3D" id="3.10.105.10">
    <property type="entry name" value="Dipeptide-binding Protein, Domain 3"/>
    <property type="match status" value="1"/>
</dbReference>
<dbReference type="PANTHER" id="PTHR30290">
    <property type="entry name" value="PERIPLASMIC BINDING COMPONENT OF ABC TRANSPORTER"/>
    <property type="match status" value="1"/>
</dbReference>
<evidence type="ECO:0000256" key="2">
    <source>
        <dbReference type="ARBA" id="ARBA00005695"/>
    </source>
</evidence>
<evidence type="ECO:0000256" key="3">
    <source>
        <dbReference type="ARBA" id="ARBA00022448"/>
    </source>
</evidence>
<dbReference type="Gene3D" id="3.90.76.10">
    <property type="entry name" value="Dipeptide-binding Protein, Domain 1"/>
    <property type="match status" value="1"/>
</dbReference>
<reference evidence="8 9" key="1">
    <citation type="submission" date="2016-10" db="EMBL/GenBank/DDBJ databases">
        <authorList>
            <person name="de Groot N.N."/>
        </authorList>
    </citation>
    <scope>NUCLEOTIDE SEQUENCE [LARGE SCALE GENOMIC DNA]</scope>
    <source>
        <strain evidence="8 9">DSM 44945</strain>
    </source>
</reference>
<gene>
    <name evidence="8" type="ORF">SAMN04488025_10296</name>
</gene>
<dbReference type="InterPro" id="IPR023765">
    <property type="entry name" value="SBP_5_CS"/>
</dbReference>
<feature type="chain" id="PRO_5039053902" evidence="6">
    <location>
        <begin position="22"/>
        <end position="538"/>
    </location>
</feature>
<keyword evidence="5" id="KW-0653">Protein transport</keyword>
<dbReference type="SUPFAM" id="SSF53850">
    <property type="entry name" value="Periplasmic binding protein-like II"/>
    <property type="match status" value="1"/>
</dbReference>
<dbReference type="GO" id="GO:0030288">
    <property type="term" value="C:outer membrane-bounded periplasmic space"/>
    <property type="evidence" value="ECO:0007669"/>
    <property type="project" value="UniProtKB-ARBA"/>
</dbReference>
<name>A0A1I2KLJ0_9BACL</name>
<dbReference type="CDD" id="cd08504">
    <property type="entry name" value="PBP2_OppA"/>
    <property type="match status" value="1"/>
</dbReference>
<dbReference type="PIRSF" id="PIRSF002741">
    <property type="entry name" value="MppA"/>
    <property type="match status" value="1"/>
</dbReference>
<dbReference type="PANTHER" id="PTHR30290:SF79">
    <property type="entry name" value="DIPEPTIDE-BINDING PROTEIN DPPE"/>
    <property type="match status" value="1"/>
</dbReference>
<evidence type="ECO:0000256" key="6">
    <source>
        <dbReference type="SAM" id="SignalP"/>
    </source>
</evidence>
<evidence type="ECO:0000256" key="5">
    <source>
        <dbReference type="ARBA" id="ARBA00022856"/>
    </source>
</evidence>
<dbReference type="Proteomes" id="UP000198661">
    <property type="component" value="Unassembled WGS sequence"/>
</dbReference>
<dbReference type="STRING" id="201973.SAMN04488025_10296"/>